<reference evidence="2" key="1">
    <citation type="submission" date="2022-08" db="EMBL/GenBank/DDBJ databases">
        <authorList>
            <consortium name="DOE Joint Genome Institute"/>
            <person name="Min B."/>
            <person name="Riley R."/>
            <person name="Sierra-Patev S."/>
            <person name="Naranjo-Ortiz M."/>
            <person name="Looney B."/>
            <person name="Konkel Z."/>
            <person name="Slot J.C."/>
            <person name="Sakamoto Y."/>
            <person name="Steenwyk J.L."/>
            <person name="Rokas A."/>
            <person name="Carro J."/>
            <person name="Camarero S."/>
            <person name="Ferreira P."/>
            <person name="Molpeceres G."/>
            <person name="Ruiz-Duenas F.J."/>
            <person name="Serrano A."/>
            <person name="Henrissat B."/>
            <person name="Drula E."/>
            <person name="Hughes K.W."/>
            <person name="Mata J.L."/>
            <person name="Ishikawa N.K."/>
            <person name="Vargas-Isla R."/>
            <person name="Ushijima S."/>
            <person name="Smith C.A."/>
            <person name="Ahrendt S."/>
            <person name="Andreopoulos W."/>
            <person name="He G."/>
            <person name="Labutti K."/>
            <person name="Lipzen A."/>
            <person name="Ng V."/>
            <person name="Sandor L."/>
            <person name="Barry K."/>
            <person name="Martinez A.T."/>
            <person name="Xiao Y."/>
            <person name="Gibbons J.G."/>
            <person name="Terashima K."/>
            <person name="Hibbett D.S."/>
            <person name="Grigoriev I.V."/>
        </authorList>
    </citation>
    <scope>NUCLEOTIDE SEQUENCE</scope>
    <source>
        <strain evidence="2">Sp2 HRB7682 ss15</strain>
    </source>
</reference>
<sequence length="256" mass="28321">MPNTVLWDFGLGNVEATPYVKLRAASPLQPPTLEDVHLQAPLLYKLRDLDLSNVEPHIASPLLPSTPEDIHPQAQSPGSSPPRRISSRELTTSRPNSIYDLFDSYIDVLASTTPTTQYYKVPSFHLTSLRLRDLSGPPRNPLKGHHLFAPATTRSFLSLVAVLVAPFELQPAPSTLQHKPSYTKPYLETYSDPGLTAVPIAPFKLQPAPSTLQHKLHIPKPTLRPILTQVLHLQLTCGCFNTLFCCGAHHQLLQLS</sequence>
<feature type="region of interest" description="Disordered" evidence="1">
    <location>
        <begin position="58"/>
        <end position="90"/>
    </location>
</feature>
<accession>A0A9W9AZ07</accession>
<dbReference type="Proteomes" id="UP001150238">
    <property type="component" value="Unassembled WGS sequence"/>
</dbReference>
<protein>
    <submittedName>
        <fullName evidence="2">Uncharacterized protein</fullName>
    </submittedName>
</protein>
<organism evidence="2 3">
    <name type="scientific">Lentinula lateritia</name>
    <dbReference type="NCBI Taxonomy" id="40482"/>
    <lineage>
        <taxon>Eukaryota</taxon>
        <taxon>Fungi</taxon>
        <taxon>Dikarya</taxon>
        <taxon>Basidiomycota</taxon>
        <taxon>Agaricomycotina</taxon>
        <taxon>Agaricomycetes</taxon>
        <taxon>Agaricomycetidae</taxon>
        <taxon>Agaricales</taxon>
        <taxon>Marasmiineae</taxon>
        <taxon>Omphalotaceae</taxon>
        <taxon>Lentinula</taxon>
    </lineage>
</organism>
<evidence type="ECO:0000313" key="2">
    <source>
        <dbReference type="EMBL" id="KAJ4493133.1"/>
    </source>
</evidence>
<gene>
    <name evidence="2" type="ORF">C8J55DRAFT_556115</name>
</gene>
<comment type="caution">
    <text evidence="2">The sequence shown here is derived from an EMBL/GenBank/DDBJ whole genome shotgun (WGS) entry which is preliminary data.</text>
</comment>
<reference evidence="2" key="2">
    <citation type="journal article" date="2023" name="Proc. Natl. Acad. Sci. U.S.A.">
        <title>A global phylogenomic analysis of the shiitake genus Lentinula.</title>
        <authorList>
            <person name="Sierra-Patev S."/>
            <person name="Min B."/>
            <person name="Naranjo-Ortiz M."/>
            <person name="Looney B."/>
            <person name="Konkel Z."/>
            <person name="Slot J.C."/>
            <person name="Sakamoto Y."/>
            <person name="Steenwyk J.L."/>
            <person name="Rokas A."/>
            <person name="Carro J."/>
            <person name="Camarero S."/>
            <person name="Ferreira P."/>
            <person name="Molpeceres G."/>
            <person name="Ruiz-Duenas F.J."/>
            <person name="Serrano A."/>
            <person name="Henrissat B."/>
            <person name="Drula E."/>
            <person name="Hughes K.W."/>
            <person name="Mata J.L."/>
            <person name="Ishikawa N.K."/>
            <person name="Vargas-Isla R."/>
            <person name="Ushijima S."/>
            <person name="Smith C.A."/>
            <person name="Donoghue J."/>
            <person name="Ahrendt S."/>
            <person name="Andreopoulos W."/>
            <person name="He G."/>
            <person name="LaButti K."/>
            <person name="Lipzen A."/>
            <person name="Ng V."/>
            <person name="Riley R."/>
            <person name="Sandor L."/>
            <person name="Barry K."/>
            <person name="Martinez A.T."/>
            <person name="Xiao Y."/>
            <person name="Gibbons J.G."/>
            <person name="Terashima K."/>
            <person name="Grigoriev I.V."/>
            <person name="Hibbett D."/>
        </authorList>
    </citation>
    <scope>NUCLEOTIDE SEQUENCE</scope>
    <source>
        <strain evidence="2">Sp2 HRB7682 ss15</strain>
    </source>
</reference>
<proteinExistence type="predicted"/>
<dbReference type="EMBL" id="JANVFS010000004">
    <property type="protein sequence ID" value="KAJ4493133.1"/>
    <property type="molecule type" value="Genomic_DNA"/>
</dbReference>
<name>A0A9W9AZ07_9AGAR</name>
<evidence type="ECO:0000256" key="1">
    <source>
        <dbReference type="SAM" id="MobiDB-lite"/>
    </source>
</evidence>
<evidence type="ECO:0000313" key="3">
    <source>
        <dbReference type="Proteomes" id="UP001150238"/>
    </source>
</evidence>
<dbReference type="AlphaFoldDB" id="A0A9W9AZ07"/>